<sequence>MKSYLLLLSALLLLPYACSPIQVLDQENAENFALNNYRTFNFYEIDASGNSVNSRTYYTGLDALKTEITQQLQKRGLQPGEHDPDLLVNIGIVIRGKVHTRKAEAEDPRYMGQRHYTWESERLEKGQHYNEGTVTVHLVDRAQNKLVWRGVVEGVVPDKPARLQRNVADAMEALFKGL</sequence>
<evidence type="ECO:0000256" key="1">
    <source>
        <dbReference type="SAM" id="SignalP"/>
    </source>
</evidence>
<name>A0A1H7IU85_9BACT</name>
<evidence type="ECO:0000313" key="3">
    <source>
        <dbReference type="EMBL" id="SEK65502.1"/>
    </source>
</evidence>
<evidence type="ECO:0000313" key="4">
    <source>
        <dbReference type="Proteomes" id="UP000198984"/>
    </source>
</evidence>
<dbReference type="STRING" id="573321.SAMN04488505_101641"/>
<dbReference type="Pfam" id="PF13590">
    <property type="entry name" value="DUF4136"/>
    <property type="match status" value="1"/>
</dbReference>
<proteinExistence type="predicted"/>
<dbReference type="OrthoDB" id="118896at2"/>
<organism evidence="3 4">
    <name type="scientific">Chitinophaga rupis</name>
    <dbReference type="NCBI Taxonomy" id="573321"/>
    <lineage>
        <taxon>Bacteria</taxon>
        <taxon>Pseudomonadati</taxon>
        <taxon>Bacteroidota</taxon>
        <taxon>Chitinophagia</taxon>
        <taxon>Chitinophagales</taxon>
        <taxon>Chitinophagaceae</taxon>
        <taxon>Chitinophaga</taxon>
    </lineage>
</organism>
<reference evidence="3 4" key="1">
    <citation type="submission" date="2016-10" db="EMBL/GenBank/DDBJ databases">
        <authorList>
            <person name="de Groot N.N."/>
        </authorList>
    </citation>
    <scope>NUCLEOTIDE SEQUENCE [LARGE SCALE GENOMIC DNA]</scope>
    <source>
        <strain evidence="3 4">DSM 21039</strain>
    </source>
</reference>
<protein>
    <recommendedName>
        <fullName evidence="2">DUF4136 domain-containing protein</fullName>
    </recommendedName>
</protein>
<dbReference type="Gene3D" id="3.30.160.670">
    <property type="match status" value="1"/>
</dbReference>
<accession>A0A1H7IU85</accession>
<feature type="domain" description="DUF4136" evidence="2">
    <location>
        <begin position="31"/>
        <end position="176"/>
    </location>
</feature>
<feature type="signal peptide" evidence="1">
    <location>
        <begin position="1"/>
        <end position="25"/>
    </location>
</feature>
<dbReference type="EMBL" id="FOBB01000001">
    <property type="protein sequence ID" value="SEK65502.1"/>
    <property type="molecule type" value="Genomic_DNA"/>
</dbReference>
<dbReference type="Proteomes" id="UP000198984">
    <property type="component" value="Unassembled WGS sequence"/>
</dbReference>
<dbReference type="InterPro" id="IPR025411">
    <property type="entry name" value="DUF4136"/>
</dbReference>
<gene>
    <name evidence="3" type="ORF">SAMN04488505_101641</name>
</gene>
<feature type="chain" id="PRO_5011691598" description="DUF4136 domain-containing protein" evidence="1">
    <location>
        <begin position="26"/>
        <end position="178"/>
    </location>
</feature>
<keyword evidence="4" id="KW-1185">Reference proteome</keyword>
<keyword evidence="1" id="KW-0732">Signal</keyword>
<evidence type="ECO:0000259" key="2">
    <source>
        <dbReference type="Pfam" id="PF13590"/>
    </source>
</evidence>
<dbReference type="RefSeq" id="WP_089906690.1">
    <property type="nucleotide sequence ID" value="NZ_FOBB01000001.1"/>
</dbReference>
<dbReference type="AlphaFoldDB" id="A0A1H7IU85"/>